<protein>
    <submittedName>
        <fullName evidence="1">Uncharacterized protein</fullName>
    </submittedName>
</protein>
<keyword evidence="2" id="KW-1185">Reference proteome</keyword>
<dbReference type="Proteomes" id="UP000239025">
    <property type="component" value="Chromosome 1"/>
</dbReference>
<proteinExistence type="predicted"/>
<reference evidence="2" key="1">
    <citation type="submission" date="2017-11" db="EMBL/GenBank/DDBJ databases">
        <authorList>
            <person name="Blom J."/>
        </authorList>
    </citation>
    <scope>NUCLEOTIDE SEQUENCE [LARGE SCALE GENOMIC DNA]</scope>
</reference>
<dbReference type="AlphaFoldDB" id="A0A193SLQ3"/>
<sequence>MNANQLFLWRKLYKEASLSAVSAGEAVVPASELNDALKQILELRPSVLAIYLFMPGSVLPKQVGQFGISANIRQKKAPVPGARRGCLPTTNGLQRP</sequence>
<dbReference type="EMBL" id="LT963395">
    <property type="protein sequence ID" value="SOS17542.1"/>
    <property type="molecule type" value="Genomic_DNA"/>
</dbReference>
<organism evidence="1 2">
    <name type="scientific">Pseudomonas cerasi</name>
    <dbReference type="NCBI Taxonomy" id="1583341"/>
    <lineage>
        <taxon>Bacteria</taxon>
        <taxon>Pseudomonadati</taxon>
        <taxon>Pseudomonadota</taxon>
        <taxon>Gammaproteobacteria</taxon>
        <taxon>Pseudomonadales</taxon>
        <taxon>Pseudomonadaceae</taxon>
        <taxon>Pseudomonas</taxon>
    </lineage>
</organism>
<name>A0A193SLQ3_9PSED</name>
<evidence type="ECO:0000313" key="1">
    <source>
        <dbReference type="EMBL" id="SOS17542.1"/>
    </source>
</evidence>
<evidence type="ECO:0000313" key="2">
    <source>
        <dbReference type="Proteomes" id="UP000239025"/>
    </source>
</evidence>
<accession>A0A193SLQ3</accession>
<gene>
    <name evidence="1" type="ORF">PL963_01572</name>
</gene>